<feature type="transmembrane region" description="Helical" evidence="1">
    <location>
        <begin position="72"/>
        <end position="95"/>
    </location>
</feature>
<sequence length="186" mass="21512">MRLPAFCRLPTREDVLSKRPLGRFTHYLARPILWHPHRHNVARAVAIGAFIGSLPFFGHVLSILLISLWRRAYIPVGVVMPFVVTGPFTIVPFFFASYELGFWLLNQLGLAPAITIHYADIHAMFHGQISMMIMGDRLWHAYLLTWLGSIILGGGLALILYFGVLGGWRLWILWRLRRRRLHRSRF</sequence>
<protein>
    <submittedName>
        <fullName evidence="4">DUF2062 domain-containing protein</fullName>
    </submittedName>
</protein>
<reference evidence="3" key="2">
    <citation type="submission" date="2014-07" db="EMBL/GenBank/DDBJ databases">
        <title>Initial genome analysis of the psychrotolerant acidophile Acidithiobacillus ferrivorans CF27: insights into iron and sulfur oxidation pathways and into biofilm formation.</title>
        <authorList>
            <person name="Talla E."/>
            <person name="Hedrich S."/>
            <person name="Mangenot S."/>
            <person name="Ji B."/>
            <person name="Johnson D.B."/>
            <person name="Barbe V."/>
            <person name="Bonnefoy V."/>
        </authorList>
    </citation>
    <scope>NUCLEOTIDE SEQUENCE [LARGE SCALE GENOMIC DNA]</scope>
    <source>
        <strain evidence="3">CF27</strain>
    </source>
</reference>
<organism evidence="3">
    <name type="scientific">Acidithiobacillus ferrivorans</name>
    <dbReference type="NCBI Taxonomy" id="160808"/>
    <lineage>
        <taxon>Bacteria</taxon>
        <taxon>Pseudomonadati</taxon>
        <taxon>Pseudomonadota</taxon>
        <taxon>Acidithiobacillia</taxon>
        <taxon>Acidithiobacillales</taxon>
        <taxon>Acidithiobacillaceae</taxon>
        <taxon>Acidithiobacillus</taxon>
    </lineage>
</organism>
<dbReference type="PANTHER" id="PTHR40547:SF1">
    <property type="entry name" value="SLL0298 PROTEIN"/>
    <property type="match status" value="1"/>
</dbReference>
<keyword evidence="6" id="KW-1185">Reference proteome</keyword>
<evidence type="ECO:0000259" key="2">
    <source>
        <dbReference type="Pfam" id="PF09835"/>
    </source>
</evidence>
<feature type="transmembrane region" description="Helical" evidence="1">
    <location>
        <begin position="44"/>
        <end position="66"/>
    </location>
</feature>
<reference evidence="5 6" key="3">
    <citation type="submission" date="2017-03" db="EMBL/GenBank/DDBJ databases">
        <authorList>
            <person name="Regsiter A."/>
            <person name="William W."/>
        </authorList>
    </citation>
    <scope>NUCLEOTIDE SEQUENCE [LARGE SCALE GENOMIC DNA]</scope>
    <source>
        <strain evidence="5">PRJEB5721</strain>
    </source>
</reference>
<evidence type="ECO:0000256" key="1">
    <source>
        <dbReference type="SAM" id="Phobius"/>
    </source>
</evidence>
<dbReference type="PANTHER" id="PTHR40547">
    <property type="entry name" value="SLL0298 PROTEIN"/>
    <property type="match status" value="1"/>
</dbReference>
<dbReference type="Proteomes" id="UP000595420">
    <property type="component" value="Chromosome"/>
</dbReference>
<reference evidence="3" key="1">
    <citation type="submission" date="2014-03" db="EMBL/GenBank/DDBJ databases">
        <authorList>
            <person name="Genoscope - CEA"/>
        </authorList>
    </citation>
    <scope>NUCLEOTIDE SEQUENCE [LARGE SCALE GENOMIC DNA]</scope>
    <source>
        <strain evidence="3">CF27</strain>
    </source>
</reference>
<reference evidence="4 7" key="4">
    <citation type="submission" date="2020-07" db="EMBL/GenBank/DDBJ databases">
        <title>Complete genome sequence analysis of Acidithiobacillus ferrivorans XJFY6S-08 reveals extreme environmental adaptation to alpine acid mine drainage.</title>
        <authorList>
            <person name="Yan L."/>
            <person name="Ni Y."/>
        </authorList>
    </citation>
    <scope>NUCLEOTIDE SEQUENCE [LARGE SCALE GENOMIC DNA]</scope>
    <source>
        <strain evidence="4 7">XJFY6S-08</strain>
    </source>
</reference>
<evidence type="ECO:0000313" key="6">
    <source>
        <dbReference type="Proteomes" id="UP000193925"/>
    </source>
</evidence>
<dbReference type="EMBL" id="LT841305">
    <property type="protein sequence ID" value="SMH67314.1"/>
    <property type="molecule type" value="Genomic_DNA"/>
</dbReference>
<dbReference type="EMBL" id="CCCS020000023">
    <property type="protein sequence ID" value="CDQ09437.1"/>
    <property type="molecule type" value="Genomic_DNA"/>
</dbReference>
<keyword evidence="1" id="KW-1133">Transmembrane helix</keyword>
<keyword evidence="1" id="KW-0812">Transmembrane</keyword>
<dbReference type="Proteomes" id="UP000193925">
    <property type="component" value="Chromosome AFERRI"/>
</dbReference>
<dbReference type="Pfam" id="PF09835">
    <property type="entry name" value="DUF2062"/>
    <property type="match status" value="1"/>
</dbReference>
<dbReference type="AlphaFoldDB" id="A0A060UL98"/>
<dbReference type="EMBL" id="CP059488">
    <property type="protein sequence ID" value="QQD72146.1"/>
    <property type="molecule type" value="Genomic_DNA"/>
</dbReference>
<evidence type="ECO:0000313" key="4">
    <source>
        <dbReference type="EMBL" id="QQD72146.1"/>
    </source>
</evidence>
<evidence type="ECO:0000313" key="3">
    <source>
        <dbReference type="EMBL" id="CDQ09437.1"/>
    </source>
</evidence>
<feature type="transmembrane region" description="Helical" evidence="1">
    <location>
        <begin position="102"/>
        <end position="119"/>
    </location>
</feature>
<evidence type="ECO:0000313" key="5">
    <source>
        <dbReference type="EMBL" id="SMH67314.1"/>
    </source>
</evidence>
<dbReference type="RefSeq" id="WP_035191799.1">
    <property type="nucleotide sequence ID" value="NZ_CCCS020000023.1"/>
</dbReference>
<feature type="domain" description="DUF2062" evidence="2">
    <location>
        <begin position="23"/>
        <end position="175"/>
    </location>
</feature>
<keyword evidence="1" id="KW-0472">Membrane</keyword>
<name>A0A060UL98_9PROT</name>
<accession>A0A060UL98</accession>
<dbReference type="InterPro" id="IPR018639">
    <property type="entry name" value="DUF2062"/>
</dbReference>
<feature type="transmembrane region" description="Helical" evidence="1">
    <location>
        <begin position="139"/>
        <end position="172"/>
    </location>
</feature>
<evidence type="ECO:0000313" key="7">
    <source>
        <dbReference type="Proteomes" id="UP000595420"/>
    </source>
</evidence>
<proteinExistence type="predicted"/>
<gene>
    <name evidence="3" type="ORF">AFERRI_30083</name>
    <name evidence="5" type="ORF">AFERRI_50515</name>
    <name evidence="4" type="ORF">H2515_12105</name>
</gene>